<name>M0AIY7_NATA1</name>
<keyword evidence="4" id="KW-1185">Reference proteome</keyword>
<keyword evidence="2" id="KW-0472">Membrane</keyword>
<feature type="transmembrane region" description="Helical" evidence="2">
    <location>
        <begin position="130"/>
        <end position="149"/>
    </location>
</feature>
<feature type="transmembrane region" description="Helical" evidence="2">
    <location>
        <begin position="50"/>
        <end position="66"/>
    </location>
</feature>
<gene>
    <name evidence="3" type="ORF">C481_17112</name>
</gene>
<feature type="compositionally biased region" description="Polar residues" evidence="1">
    <location>
        <begin position="222"/>
        <end position="237"/>
    </location>
</feature>
<accession>M0AIY7</accession>
<feature type="transmembrane region" description="Helical" evidence="2">
    <location>
        <begin position="309"/>
        <end position="331"/>
    </location>
</feature>
<feature type="region of interest" description="Disordered" evidence="1">
    <location>
        <begin position="202"/>
        <end position="242"/>
    </location>
</feature>
<dbReference type="STRING" id="29540.C481_17112"/>
<organism evidence="3 4">
    <name type="scientific">Natrialba asiatica (strain ATCC 700177 / DSM 12278 / JCM 9576 / FERM P-10747 / NBRC 102637 / 172P1)</name>
    <dbReference type="NCBI Taxonomy" id="29540"/>
    <lineage>
        <taxon>Archaea</taxon>
        <taxon>Methanobacteriati</taxon>
        <taxon>Methanobacteriota</taxon>
        <taxon>Stenosarchaea group</taxon>
        <taxon>Halobacteria</taxon>
        <taxon>Halobacteriales</taxon>
        <taxon>Natrialbaceae</taxon>
        <taxon>Natrialba</taxon>
    </lineage>
</organism>
<dbReference type="PATRIC" id="fig|29540.5.peg.3485"/>
<protein>
    <submittedName>
        <fullName evidence="3">Uncharacterized protein</fullName>
    </submittedName>
</protein>
<feature type="transmembrane region" description="Helical" evidence="2">
    <location>
        <begin position="337"/>
        <end position="358"/>
    </location>
</feature>
<comment type="caution">
    <text evidence="3">The sequence shown here is derived from an EMBL/GenBank/DDBJ whole genome shotgun (WGS) entry which is preliminary data.</text>
</comment>
<keyword evidence="2" id="KW-1133">Transmembrane helix</keyword>
<dbReference type="eggNOG" id="arCOG04662">
    <property type="taxonomic scope" value="Archaea"/>
</dbReference>
<keyword evidence="2" id="KW-0812">Transmembrane</keyword>
<evidence type="ECO:0000313" key="3">
    <source>
        <dbReference type="EMBL" id="ELY98665.1"/>
    </source>
</evidence>
<dbReference type="EMBL" id="AOIO01000038">
    <property type="protein sequence ID" value="ELY98665.1"/>
    <property type="molecule type" value="Genomic_DNA"/>
</dbReference>
<dbReference type="eggNOG" id="arCOG04663">
    <property type="taxonomic scope" value="Archaea"/>
</dbReference>
<evidence type="ECO:0000313" key="4">
    <source>
        <dbReference type="Proteomes" id="UP000011554"/>
    </source>
</evidence>
<reference evidence="3 4" key="1">
    <citation type="journal article" date="2014" name="PLoS Genet.">
        <title>Phylogenetically driven sequencing of extremely halophilic archaea reveals strategies for static and dynamic osmo-response.</title>
        <authorList>
            <person name="Becker E.A."/>
            <person name="Seitzer P.M."/>
            <person name="Tritt A."/>
            <person name="Larsen D."/>
            <person name="Krusor M."/>
            <person name="Yao A.I."/>
            <person name="Wu D."/>
            <person name="Madern D."/>
            <person name="Eisen J.A."/>
            <person name="Darling A.E."/>
            <person name="Facciotti M.T."/>
        </authorList>
    </citation>
    <scope>NUCLEOTIDE SEQUENCE [LARGE SCALE GENOMIC DNA]</scope>
    <source>
        <strain evidence="3 4">DSM 12278</strain>
    </source>
</reference>
<evidence type="ECO:0000256" key="2">
    <source>
        <dbReference type="SAM" id="Phobius"/>
    </source>
</evidence>
<feature type="transmembrane region" description="Helical" evidence="2">
    <location>
        <begin position="26"/>
        <end position="44"/>
    </location>
</feature>
<feature type="transmembrane region" description="Helical" evidence="2">
    <location>
        <begin position="418"/>
        <end position="437"/>
    </location>
</feature>
<evidence type="ECO:0000256" key="1">
    <source>
        <dbReference type="SAM" id="MobiDB-lite"/>
    </source>
</evidence>
<feature type="transmembrane region" description="Helical" evidence="2">
    <location>
        <begin position="73"/>
        <end position="92"/>
    </location>
</feature>
<dbReference type="AlphaFoldDB" id="M0AIY7"/>
<feature type="transmembrane region" description="Helical" evidence="2">
    <location>
        <begin position="257"/>
        <end position="274"/>
    </location>
</feature>
<feature type="transmembrane region" description="Helical" evidence="2">
    <location>
        <begin position="280"/>
        <end position="297"/>
    </location>
</feature>
<feature type="transmembrane region" description="Helical" evidence="2">
    <location>
        <begin position="370"/>
        <end position="398"/>
    </location>
</feature>
<feature type="transmembrane region" description="Helical" evidence="2">
    <location>
        <begin position="98"/>
        <end position="118"/>
    </location>
</feature>
<dbReference type="InterPro" id="IPR014509">
    <property type="entry name" value="YjdF-like"/>
</dbReference>
<dbReference type="Pfam" id="PF09997">
    <property type="entry name" value="DUF2238"/>
    <property type="match status" value="1"/>
</dbReference>
<proteinExistence type="predicted"/>
<sequence>MLYHIHLGMRTDRPDNLLDETHRNAIFGWIIVVVLCTLATIHAFESSFRWFVFTGLAVAIILLPVASHHDPRVMPPWTLLVLVAIPVVDATILGETFLTSIAVYIAVAAVALVAVTEIHRFTAVRMTHSFAIALVVITTLAVAATWNVAQWTSALAFGTPSIDAGRSANAANHAMMMDFVYATIAGFLAGIVFDRYAMRSPPSDNESPLSRPVDSDDDHSLSESASQNVPDSTTESDTVPPFLRSRLNASDQTIRRLSRLLQLALGFLFLYGLLTRDATTITNAGIALAITGLPALLERDLRLPLEPELVLWITGAVFLHALGSAGLYGFLGPWDSLTHAVSASIVAGTGYTAVRAIDLYTDEIHLPPRMLFVFILLFVLAFGVIWELMEFALGFFAQWFGSEVVLAQHGITDTIGDLFYDLVGALVVAIWGSVYLTDVSHRLVSRFDE</sequence>
<feature type="transmembrane region" description="Helical" evidence="2">
    <location>
        <begin position="179"/>
        <end position="197"/>
    </location>
</feature>
<dbReference type="Proteomes" id="UP000011554">
    <property type="component" value="Unassembled WGS sequence"/>
</dbReference>